<protein>
    <submittedName>
        <fullName evidence="1 3">Uncharacterized protein</fullName>
    </submittedName>
</protein>
<dbReference type="EMBL" id="UYWY01020748">
    <property type="protein sequence ID" value="VDM42448.1"/>
    <property type="molecule type" value="Genomic_DNA"/>
</dbReference>
<dbReference type="AlphaFoldDB" id="A0A183URK7"/>
<proteinExistence type="predicted"/>
<dbReference type="WBParaSite" id="TCNE_0001112701-mRNA-1">
    <property type="protein sequence ID" value="TCNE_0001112701-mRNA-1"/>
    <property type="gene ID" value="TCNE_0001112701"/>
</dbReference>
<dbReference type="Proteomes" id="UP000050794">
    <property type="component" value="Unassembled WGS sequence"/>
</dbReference>
<evidence type="ECO:0000313" key="2">
    <source>
        <dbReference type="Proteomes" id="UP000050794"/>
    </source>
</evidence>
<evidence type="ECO:0000313" key="3">
    <source>
        <dbReference type="WBParaSite" id="TCNE_0001112701-mRNA-1"/>
    </source>
</evidence>
<reference evidence="1 2" key="2">
    <citation type="submission" date="2018-11" db="EMBL/GenBank/DDBJ databases">
        <authorList>
            <consortium name="Pathogen Informatics"/>
        </authorList>
    </citation>
    <scope>NUCLEOTIDE SEQUENCE [LARGE SCALE GENOMIC DNA]</scope>
</reference>
<accession>A0A183URK7</accession>
<reference evidence="3" key="1">
    <citation type="submission" date="2016-06" db="UniProtKB">
        <authorList>
            <consortium name="WormBaseParasite"/>
        </authorList>
    </citation>
    <scope>IDENTIFICATION</scope>
</reference>
<gene>
    <name evidence="1" type="ORF">TCNE_LOCUS11127</name>
</gene>
<evidence type="ECO:0000313" key="1">
    <source>
        <dbReference type="EMBL" id="VDM42448.1"/>
    </source>
</evidence>
<sequence length="159" mass="17623">MALSGRSRLNFYSSYARSASYGFRGPIWARRLLWYEVRNAGERTRLVRRRTTQEPVATLGEGAGAEDGDIEVLEVRPPAESGTKENPIIIGIDSNPAHVMQPASGIARSLDEANPSAEKLSVLNASLVESLHCAICTEIIYRCVTLVLIEYVIKYTTYF</sequence>
<name>A0A183URK7_TOXCA</name>
<keyword evidence="2" id="KW-1185">Reference proteome</keyword>
<organism evidence="2 3">
    <name type="scientific">Toxocara canis</name>
    <name type="common">Canine roundworm</name>
    <dbReference type="NCBI Taxonomy" id="6265"/>
    <lineage>
        <taxon>Eukaryota</taxon>
        <taxon>Metazoa</taxon>
        <taxon>Ecdysozoa</taxon>
        <taxon>Nematoda</taxon>
        <taxon>Chromadorea</taxon>
        <taxon>Rhabditida</taxon>
        <taxon>Spirurina</taxon>
        <taxon>Ascaridomorpha</taxon>
        <taxon>Ascaridoidea</taxon>
        <taxon>Toxocaridae</taxon>
        <taxon>Toxocara</taxon>
    </lineage>
</organism>